<dbReference type="EMBL" id="BARW01036650">
    <property type="protein sequence ID" value="GAJ19507.1"/>
    <property type="molecule type" value="Genomic_DNA"/>
</dbReference>
<name>X1VKA2_9ZZZZ</name>
<dbReference type="AlphaFoldDB" id="X1VKA2"/>
<reference evidence="1" key="1">
    <citation type="journal article" date="2014" name="Front. Microbiol.">
        <title>High frequency of phylogenetically diverse reductive dehalogenase-homologous genes in deep subseafloor sedimentary metagenomes.</title>
        <authorList>
            <person name="Kawai M."/>
            <person name="Futagami T."/>
            <person name="Toyoda A."/>
            <person name="Takaki Y."/>
            <person name="Nishi S."/>
            <person name="Hori S."/>
            <person name="Arai W."/>
            <person name="Tsubouchi T."/>
            <person name="Morono Y."/>
            <person name="Uchiyama I."/>
            <person name="Ito T."/>
            <person name="Fujiyama A."/>
            <person name="Inagaki F."/>
            <person name="Takami H."/>
        </authorList>
    </citation>
    <scope>NUCLEOTIDE SEQUENCE</scope>
    <source>
        <strain evidence="1">Expedition CK06-06</strain>
    </source>
</reference>
<accession>X1VKA2</accession>
<gene>
    <name evidence="1" type="ORF">S12H4_56826</name>
</gene>
<evidence type="ECO:0000313" key="1">
    <source>
        <dbReference type="EMBL" id="GAJ19507.1"/>
    </source>
</evidence>
<organism evidence="1">
    <name type="scientific">marine sediment metagenome</name>
    <dbReference type="NCBI Taxonomy" id="412755"/>
    <lineage>
        <taxon>unclassified sequences</taxon>
        <taxon>metagenomes</taxon>
        <taxon>ecological metagenomes</taxon>
    </lineage>
</organism>
<feature type="non-terminal residue" evidence="1">
    <location>
        <position position="1"/>
    </location>
</feature>
<sequence>PAEGIAKAETIMQAYPELNGTVECGMYGAIGMYMMMKEK</sequence>
<protein>
    <submittedName>
        <fullName evidence="1">Uncharacterized protein</fullName>
    </submittedName>
</protein>
<comment type="caution">
    <text evidence="1">The sequence shown here is derived from an EMBL/GenBank/DDBJ whole genome shotgun (WGS) entry which is preliminary data.</text>
</comment>
<proteinExistence type="predicted"/>